<comment type="caution">
    <text evidence="2">The sequence shown here is derived from an EMBL/GenBank/DDBJ whole genome shotgun (WGS) entry which is preliminary data.</text>
</comment>
<proteinExistence type="predicted"/>
<dbReference type="InterPro" id="IPR042097">
    <property type="entry name" value="Aminopeptidase_N-like_N_sf"/>
</dbReference>
<dbReference type="SUPFAM" id="SSF50156">
    <property type="entry name" value="PDZ domain-like"/>
    <property type="match status" value="1"/>
</dbReference>
<reference evidence="2" key="1">
    <citation type="journal article" date="2015" name="Nature">
        <title>Complex archaea that bridge the gap between prokaryotes and eukaryotes.</title>
        <authorList>
            <person name="Spang A."/>
            <person name="Saw J.H."/>
            <person name="Jorgensen S.L."/>
            <person name="Zaremba-Niedzwiedzka K."/>
            <person name="Martijn J."/>
            <person name="Lind A.E."/>
            <person name="van Eijk R."/>
            <person name="Schleper C."/>
            <person name="Guy L."/>
            <person name="Ettema T.J."/>
        </authorList>
    </citation>
    <scope>NUCLEOTIDE SEQUENCE</scope>
</reference>
<dbReference type="PROSITE" id="PS50106">
    <property type="entry name" value="PDZ"/>
    <property type="match status" value="1"/>
</dbReference>
<feature type="domain" description="PDZ" evidence="1">
    <location>
        <begin position="947"/>
        <end position="1015"/>
    </location>
</feature>
<dbReference type="InterPro" id="IPR014782">
    <property type="entry name" value="Peptidase_M1_dom"/>
</dbReference>
<dbReference type="InterPro" id="IPR036034">
    <property type="entry name" value="PDZ_sf"/>
</dbReference>
<dbReference type="InterPro" id="IPR007314">
    <property type="entry name" value="Cofac_haem-bd_dom"/>
</dbReference>
<dbReference type="CDD" id="cd14727">
    <property type="entry name" value="ChanN-like"/>
    <property type="match status" value="1"/>
</dbReference>
<dbReference type="SUPFAM" id="SSF159501">
    <property type="entry name" value="EreA/ChaN-like"/>
    <property type="match status" value="1"/>
</dbReference>
<dbReference type="SMART" id="SM00228">
    <property type="entry name" value="PDZ"/>
    <property type="match status" value="1"/>
</dbReference>
<sequence>MRFIKKFIVKISFILIAVLLVFSVLPVRAHARSQPLEKGAAVEYSIRVSIDPEGGTLAGQARIELPAHPSGGKWLVHVAELDVLSATLNGKALKQKDGHLKAKRGTLIVNYEISGGAWGSDPSNPGVVSGNLISPEGVSLTGYWYPVVEDAPLAYYSLKAVLPHGFEAVSEAEDISVTRVDGKLEFSFLFPYPATGLTLAAGPYKVFRAEVAGVDVYGYFLPEDEGLAEQYVREAARYIELYTVLVGKFPYTRFSVVENVLPTGYSMPTYTLLGRDVLRLPFILKTSLGHETLHQWFGSGVYVDRDKGNWSEGLTAYLADHYFDEIKGKGQEHRKRLMLDFKNYVHSGKDFPLEDFRSRTDRATRSVGYGKGALVFHMLRREIGDTAFFGALRNFASLNRFSRASWLDIKASAEEASGSELGWFFDQWVARPGHIRMYIQGPTYLYLGGRHLVRFTLKQEGRPYRFKLPVVVYSGVNGVLSEGAVLELVEVEGEKTVVEIESPGIPKELVIDPGYDLIRNLSGRETPPLWSSVMGAKRKVVVIPTDEGEAEVYAPLVEALTALDFEAMAEDQVSLALMRKASVVFPGVIPGRGLALLNRLYGGDGWRAEDAGEVEGFSLKVLKNPLATRLSVARVFASDAEEAGRAARKLSHYGRYTALSFEGGRNTGKSTDPSEEGIRHEFETTTAFVRTEGTLSINDVMEEIESRDVIYLGESHTRFGDHKLQLEVIRWLVERGHKVAVGMEMFEPKGQAALDDYVKGSIGEGEFLKRSQYYDSWGMNYHLYREILDYARQMGLPVLGLNQDKETVKKVSRSGLGSLNKEELARVPEDMDLSDHEYRDRLKSAFFSHNASPSRDFASFYQAQVLRDEAMAHNIAGFMEQNPGHKVVVVVGQGHVAYGSGIPERVKRLNGSEYSILVNADSGSVDPEMADYVFHPPDPPVPETAVIGVSTGKAEGGVNVMAVRKGSPAEHAGLKEGDLIVAVGKDKVSDISELKIAFFLAGPGQETTITVLRKRLFFGPRVIVYPLTLP</sequence>
<dbReference type="InterPro" id="IPR001478">
    <property type="entry name" value="PDZ"/>
</dbReference>
<accession>A0A0F9JQK1</accession>
<dbReference type="AlphaFoldDB" id="A0A0F9JQK1"/>
<gene>
    <name evidence="2" type="ORF">LCGC14_1425510</name>
</gene>
<organism evidence="2">
    <name type="scientific">marine sediment metagenome</name>
    <dbReference type="NCBI Taxonomy" id="412755"/>
    <lineage>
        <taxon>unclassified sequences</taxon>
        <taxon>metagenomes</taxon>
        <taxon>ecological metagenomes</taxon>
    </lineage>
</organism>
<dbReference type="GO" id="GO:0008270">
    <property type="term" value="F:zinc ion binding"/>
    <property type="evidence" value="ECO:0007669"/>
    <property type="project" value="InterPro"/>
</dbReference>
<dbReference type="Pfam" id="PF01433">
    <property type="entry name" value="Peptidase_M1"/>
    <property type="match status" value="1"/>
</dbReference>
<name>A0A0F9JQK1_9ZZZZ</name>
<dbReference type="InterPro" id="IPR027268">
    <property type="entry name" value="Peptidase_M4/M1_CTD_sf"/>
</dbReference>
<dbReference type="GO" id="GO:0008237">
    <property type="term" value="F:metallopeptidase activity"/>
    <property type="evidence" value="ECO:0007669"/>
    <property type="project" value="InterPro"/>
</dbReference>
<dbReference type="Gene3D" id="3.40.50.11550">
    <property type="match status" value="1"/>
</dbReference>
<dbReference type="Gene3D" id="1.10.390.10">
    <property type="entry name" value="Neutral Protease Domain 2"/>
    <property type="match status" value="1"/>
</dbReference>
<dbReference type="SUPFAM" id="SSF63737">
    <property type="entry name" value="Leukotriene A4 hydrolase N-terminal domain"/>
    <property type="match status" value="1"/>
</dbReference>
<dbReference type="Pfam" id="PF13180">
    <property type="entry name" value="PDZ_2"/>
    <property type="match status" value="1"/>
</dbReference>
<evidence type="ECO:0000313" key="2">
    <source>
        <dbReference type="EMBL" id="KKM71938.1"/>
    </source>
</evidence>
<dbReference type="SUPFAM" id="SSF55486">
    <property type="entry name" value="Metalloproteases ('zincins'), catalytic domain"/>
    <property type="match status" value="1"/>
</dbReference>
<dbReference type="Pfam" id="PF04187">
    <property type="entry name" value="Cofac_haem_bdg"/>
    <property type="match status" value="1"/>
</dbReference>
<evidence type="ECO:0000259" key="1">
    <source>
        <dbReference type="PROSITE" id="PS50106"/>
    </source>
</evidence>
<dbReference type="Gene3D" id="2.30.42.10">
    <property type="match status" value="1"/>
</dbReference>
<protein>
    <recommendedName>
        <fullName evidence="1">PDZ domain-containing protein</fullName>
    </recommendedName>
</protein>
<dbReference type="EMBL" id="LAZR01009551">
    <property type="protein sequence ID" value="KKM71938.1"/>
    <property type="molecule type" value="Genomic_DNA"/>
</dbReference>